<dbReference type="GO" id="GO:0006412">
    <property type="term" value="P:translation"/>
    <property type="evidence" value="ECO:0007669"/>
    <property type="project" value="InterPro"/>
</dbReference>
<gene>
    <name evidence="6" type="primary">RPL27B</name>
    <name evidence="6" type="ORF">LPJ64_000929</name>
</gene>
<dbReference type="GO" id="GO:0003735">
    <property type="term" value="F:structural constituent of ribosome"/>
    <property type="evidence" value="ECO:0007669"/>
    <property type="project" value="InterPro"/>
</dbReference>
<dbReference type="InterPro" id="IPR008991">
    <property type="entry name" value="Translation_prot_SH3-like_sf"/>
</dbReference>
<evidence type="ECO:0000256" key="2">
    <source>
        <dbReference type="ARBA" id="ARBA00022980"/>
    </source>
</evidence>
<evidence type="ECO:0000259" key="5">
    <source>
        <dbReference type="Pfam" id="PF00467"/>
    </source>
</evidence>
<dbReference type="Pfam" id="PF01777">
    <property type="entry name" value="Ribosomal_L27e"/>
    <property type="match status" value="1"/>
</dbReference>
<reference evidence="6" key="1">
    <citation type="submission" date="2022-07" db="EMBL/GenBank/DDBJ databases">
        <title>Phylogenomic reconstructions and comparative analyses of Kickxellomycotina fungi.</title>
        <authorList>
            <person name="Reynolds N.K."/>
            <person name="Stajich J.E."/>
            <person name="Barry K."/>
            <person name="Grigoriev I.V."/>
            <person name="Crous P."/>
            <person name="Smith M.E."/>
        </authorList>
    </citation>
    <scope>NUCLEOTIDE SEQUENCE</scope>
    <source>
        <strain evidence="6">NBRC 105413</strain>
    </source>
</reference>
<dbReference type="InterPro" id="IPR038655">
    <property type="entry name" value="Ribosomal_eL27_sf"/>
</dbReference>
<keyword evidence="2 4" id="KW-0689">Ribosomal protein</keyword>
<dbReference type="EMBL" id="JANBOH010000021">
    <property type="protein sequence ID" value="KAJ1647751.1"/>
    <property type="molecule type" value="Genomic_DNA"/>
</dbReference>
<protein>
    <recommendedName>
        <fullName evidence="4">60S ribosomal protein L27</fullName>
    </recommendedName>
</protein>
<dbReference type="PANTHER" id="PTHR10497">
    <property type="entry name" value="60S RIBOSOMAL PROTEIN L27"/>
    <property type="match status" value="1"/>
</dbReference>
<dbReference type="Proteomes" id="UP001145021">
    <property type="component" value="Unassembled WGS sequence"/>
</dbReference>
<dbReference type="AlphaFoldDB" id="A0A9W7XMA0"/>
<dbReference type="InterPro" id="IPR018262">
    <property type="entry name" value="Ribosomal_eL27_CS"/>
</dbReference>
<keyword evidence="3 4" id="KW-0687">Ribonucleoprotein</keyword>
<comment type="caution">
    <text evidence="6">The sequence shown here is derived from an EMBL/GenBank/DDBJ whole genome shotgun (WGS) entry which is preliminary data.</text>
</comment>
<evidence type="ECO:0000256" key="1">
    <source>
        <dbReference type="ARBA" id="ARBA00009124"/>
    </source>
</evidence>
<dbReference type="GO" id="GO:1990904">
    <property type="term" value="C:ribonucleoprotein complex"/>
    <property type="evidence" value="ECO:0007669"/>
    <property type="project" value="UniProtKB-KW"/>
</dbReference>
<proteinExistence type="inferred from homology"/>
<keyword evidence="7" id="KW-1185">Reference proteome</keyword>
<evidence type="ECO:0000256" key="4">
    <source>
        <dbReference type="RuleBase" id="RU000575"/>
    </source>
</evidence>
<dbReference type="InterPro" id="IPR005824">
    <property type="entry name" value="KOW"/>
</dbReference>
<organism evidence="6 7">
    <name type="scientific">Coemansia asiatica</name>
    <dbReference type="NCBI Taxonomy" id="1052880"/>
    <lineage>
        <taxon>Eukaryota</taxon>
        <taxon>Fungi</taxon>
        <taxon>Fungi incertae sedis</taxon>
        <taxon>Zoopagomycota</taxon>
        <taxon>Kickxellomycotina</taxon>
        <taxon>Kickxellomycetes</taxon>
        <taxon>Kickxellales</taxon>
        <taxon>Kickxellaceae</taxon>
        <taxon>Coemansia</taxon>
    </lineage>
</organism>
<dbReference type="GO" id="GO:0005840">
    <property type="term" value="C:ribosome"/>
    <property type="evidence" value="ECO:0007669"/>
    <property type="project" value="UniProtKB-KW"/>
</dbReference>
<dbReference type="FunFam" id="2.30.30.770:FF:000001">
    <property type="entry name" value="60S ribosomal protein L27"/>
    <property type="match status" value="1"/>
</dbReference>
<dbReference type="CDD" id="cd06090">
    <property type="entry name" value="KOW_RPL27"/>
    <property type="match status" value="1"/>
</dbReference>
<dbReference type="Gene3D" id="2.30.30.770">
    <property type="match status" value="1"/>
</dbReference>
<dbReference type="InterPro" id="IPR001141">
    <property type="entry name" value="Ribosomal_eL27"/>
</dbReference>
<feature type="domain" description="KOW" evidence="5">
    <location>
        <begin position="8"/>
        <end position="32"/>
    </location>
</feature>
<dbReference type="InterPro" id="IPR041991">
    <property type="entry name" value="Ribosomal_eL27_KOW"/>
</dbReference>
<sequence>MAKFLRGGKVVIVLQGRYAGKKAVIVKSFDEGTNERPYPHAIVAGIETYPLKVTKSMNKKKVAARSHVKPFVKVVNYSHLMPTRYSLELEEIKGAVSSETLKEPSQRLAAKKAVRASFQKRYLAGKNKWFFTKLRF</sequence>
<dbReference type="Pfam" id="PF00467">
    <property type="entry name" value="KOW"/>
    <property type="match status" value="1"/>
</dbReference>
<name>A0A9W7XMA0_9FUNG</name>
<accession>A0A9W7XMA0</accession>
<evidence type="ECO:0000256" key="3">
    <source>
        <dbReference type="ARBA" id="ARBA00023274"/>
    </source>
</evidence>
<dbReference type="PROSITE" id="PS01107">
    <property type="entry name" value="RIBOSOMAL_L27E"/>
    <property type="match status" value="1"/>
</dbReference>
<dbReference type="SUPFAM" id="SSF50104">
    <property type="entry name" value="Translation proteins SH3-like domain"/>
    <property type="match status" value="1"/>
</dbReference>
<evidence type="ECO:0000313" key="7">
    <source>
        <dbReference type="Proteomes" id="UP001145021"/>
    </source>
</evidence>
<evidence type="ECO:0000313" key="6">
    <source>
        <dbReference type="EMBL" id="KAJ1647751.1"/>
    </source>
</evidence>
<comment type="similarity">
    <text evidence="1 4">Belongs to the eukaryotic ribosomal protein eL27 family.</text>
</comment>